<sequence length="1423" mass="159489">MIEALAASSLAASAQGELLDVLVIGAGQAGMSAAHELAKSGLTFRVLEATDHVGGRTRNVDVRTGQMDVDTDDVIEIGGTWLSPDHTAALQLSRELGVEAFNASFVPDSADFSVKDEDDWPWWFWGSDYPKDQRHLLRESVFFSGGHRRLFRSPAQLPDLGMRKAEELLRRASRGLGDKCWRSNGTFPLWRLLDKGTTWSNLGAGLRSPDAQQALRNCIHGKNAQEPEAVSFLYNMLSFSGCNSKGPDSQYRLRGGTQALPLRLARRLKSQVLLDHQVIGIKSSEDEVLVSLQNRAPMRARTAILTGPPPAILSIDFDPPLDGANAQWLQRMPMGTSLKLAAVYKEGPWWREIGLQGDILATRLPQNLSLPEPDSDLPLFVQCMDHSPYSQALGVIVCFMEGRQNLYFTGLAPAEQRRLFLNFLFHSFGTSKAIDLNPDIVAHNWADQPFARGAYTGFFAPGVMSVPAFWSAFQKMEKLPNVFLAGFCMCLPPQGAIRDGQRAAQMAMLRQECAVEQDDGGLAKFASRDRQAMAQTFGPMPRGYREKMPACFRSCCADPCTRHGQAIAALGLSLAVSLRPRRARSALRSVAELQEMQETRFDTLKVRQGVLSNGMRYLVLRHTVPKGRFEAHLEFHVGSVDEQEDQRGMAHMLEHICFLGSSKRVQLQSSGLGMTSNACTDFNHTVYYVSIGSEHLGEGLKVLADIGFEPAFEPERVEKERAAVLSEAQMVNDCQYRMQTQFLSSLHGDNQIHVRFPIGLEQQIANWTIEELRRFHSRWYVPENATLFIVGDLDEEEAAREAERAFSSFPNAGLSSGRPWEYDATSLLRPVVQGRPTILHSYVQPTGSTGDAPALKEWSSDLKVSVATNDLMQGMQITWAAKMPLTPARSAEDLSEWLIQRLVVEAVRLRFSARWRSGVIPCTLHSYDSAREAVTITTLTIMTEPNRWKDRCEEVLQEVLVVRRGLAQEEIFEKFDKSGDGVLSSDEMQEIFQKLGFKSSEYLLKTTDTNKDGIHKGDEITLEVTFFNDFKVTKGKEPYRFSSRVRWRCHVDESVQLSFADAEFPPADDSVDPTGAWKIAKPELWLPARCAGSPSEACLFDQILPQDVKQGRLGDCWLMGSISALAQCPGRIKSLFDAKQLTSDGKYGIWLFDETDQWIKVVIDEQVPCHKDKDGFPLVTFARPMANEIWVSLLEKAVAKYCGGYHNLQGGQPAWAFRLFTGQEGVSYLLLEDGTYRKRRMVNKKPRCPRSKWKWQKGKSLTQEEFWAALEEHAEHQHLMACCGNVKPFMKGRDKSEWKEKGLVRTHIYSILRVVSEKLDDGVPIKLIEVRNPWAWGEWNGDWCDTGSKSGESGKWLENPQLRERLLGTSGVDGAFFMSYEDFVKFFTAVSVCPLGSPEGHEPDEDVQEGSGDEDELEDLEVD</sequence>
<protein>
    <submittedName>
        <fullName evidence="12">Uncharacterized protein</fullName>
    </submittedName>
</protein>
<dbReference type="InterPro" id="IPR018247">
    <property type="entry name" value="EF_Hand_1_Ca_BS"/>
</dbReference>
<feature type="domain" description="EF-hand" evidence="11">
    <location>
        <begin position="969"/>
        <end position="998"/>
    </location>
</feature>
<feature type="active site" evidence="7 8">
    <location>
        <position position="1116"/>
    </location>
</feature>
<keyword evidence="3 8" id="KW-0378">Hydrolase</keyword>
<dbReference type="InterPro" id="IPR036188">
    <property type="entry name" value="FAD/NAD-bd_sf"/>
</dbReference>
<comment type="caution">
    <text evidence="12">The sequence shown here is derived from an EMBL/GenBank/DDBJ whole genome shotgun (WGS) entry which is preliminary data.</text>
</comment>
<dbReference type="GO" id="GO:0004198">
    <property type="term" value="F:calcium-dependent cysteine-type endopeptidase activity"/>
    <property type="evidence" value="ECO:0007669"/>
    <property type="project" value="InterPro"/>
</dbReference>
<dbReference type="SUPFAM" id="SSF54001">
    <property type="entry name" value="Cysteine proteinases"/>
    <property type="match status" value="1"/>
</dbReference>
<evidence type="ECO:0000256" key="2">
    <source>
        <dbReference type="ARBA" id="ARBA00022670"/>
    </source>
</evidence>
<evidence type="ECO:0000313" key="13">
    <source>
        <dbReference type="Proteomes" id="UP001178507"/>
    </source>
</evidence>
<dbReference type="SUPFAM" id="SSF51905">
    <property type="entry name" value="FAD/NAD(P)-binding domain"/>
    <property type="match status" value="1"/>
</dbReference>
<dbReference type="Proteomes" id="UP001178507">
    <property type="component" value="Unassembled WGS sequence"/>
</dbReference>
<evidence type="ECO:0000256" key="1">
    <source>
        <dbReference type="ARBA" id="ARBA00007623"/>
    </source>
</evidence>
<dbReference type="CDD" id="cd00051">
    <property type="entry name" value="EFh"/>
    <property type="match status" value="1"/>
</dbReference>
<evidence type="ECO:0000256" key="5">
    <source>
        <dbReference type="ARBA" id="ARBA00022837"/>
    </source>
</evidence>
<reference evidence="12" key="1">
    <citation type="submission" date="2023-08" db="EMBL/GenBank/DDBJ databases">
        <authorList>
            <person name="Chen Y."/>
            <person name="Shah S."/>
            <person name="Dougan E. K."/>
            <person name="Thang M."/>
            <person name="Chan C."/>
        </authorList>
    </citation>
    <scope>NUCLEOTIDE SEQUENCE</scope>
</reference>
<dbReference type="PRINTS" id="PR00704">
    <property type="entry name" value="CALPAIN"/>
</dbReference>
<evidence type="ECO:0000256" key="9">
    <source>
        <dbReference type="SAM" id="MobiDB-lite"/>
    </source>
</evidence>
<comment type="similarity">
    <text evidence="1">Belongs to the peptidase C2 family.</text>
</comment>
<keyword evidence="5" id="KW-0106">Calcium</keyword>
<organism evidence="12 13">
    <name type="scientific">Effrenium voratum</name>
    <dbReference type="NCBI Taxonomy" id="2562239"/>
    <lineage>
        <taxon>Eukaryota</taxon>
        <taxon>Sar</taxon>
        <taxon>Alveolata</taxon>
        <taxon>Dinophyceae</taxon>
        <taxon>Suessiales</taxon>
        <taxon>Symbiodiniaceae</taxon>
        <taxon>Effrenium</taxon>
    </lineage>
</organism>
<feature type="domain" description="Calpain catalytic" evidence="10">
    <location>
        <begin position="1058"/>
        <end position="1396"/>
    </location>
</feature>
<dbReference type="Gene3D" id="3.30.830.10">
    <property type="entry name" value="Metalloenzyme, LuxS/M16 peptidase-like"/>
    <property type="match status" value="1"/>
</dbReference>
<name>A0AA36HWW2_9DINO</name>
<feature type="active site" evidence="7 8">
    <location>
        <position position="1307"/>
    </location>
</feature>
<dbReference type="Pfam" id="PF00675">
    <property type="entry name" value="Peptidase_M16"/>
    <property type="match status" value="1"/>
</dbReference>
<evidence type="ECO:0000313" key="12">
    <source>
        <dbReference type="EMBL" id="CAJ1376853.1"/>
    </source>
</evidence>
<evidence type="ECO:0000259" key="11">
    <source>
        <dbReference type="PROSITE" id="PS50222"/>
    </source>
</evidence>
<gene>
    <name evidence="12" type="ORF">EVOR1521_LOCUS5806</name>
</gene>
<dbReference type="SUPFAM" id="SSF63411">
    <property type="entry name" value="LuxS/MPP-like metallohydrolase"/>
    <property type="match status" value="1"/>
</dbReference>
<evidence type="ECO:0000256" key="7">
    <source>
        <dbReference type="PIRSR" id="PIRSR622684-1"/>
    </source>
</evidence>
<dbReference type="SMART" id="SM00230">
    <property type="entry name" value="CysPc"/>
    <property type="match status" value="1"/>
</dbReference>
<keyword evidence="2 8" id="KW-0645">Protease</keyword>
<dbReference type="PROSITE" id="PS50203">
    <property type="entry name" value="CALPAIN_CAT"/>
    <property type="match status" value="1"/>
</dbReference>
<feature type="region of interest" description="Disordered" evidence="9">
    <location>
        <begin position="1397"/>
        <end position="1423"/>
    </location>
</feature>
<dbReference type="Gene3D" id="3.90.70.10">
    <property type="entry name" value="Cysteine proteinases"/>
    <property type="match status" value="1"/>
</dbReference>
<dbReference type="PANTHER" id="PTHR10183">
    <property type="entry name" value="CALPAIN"/>
    <property type="match status" value="1"/>
</dbReference>
<feature type="compositionally biased region" description="Acidic residues" evidence="9">
    <location>
        <begin position="1402"/>
        <end position="1423"/>
    </location>
</feature>
<dbReference type="SUPFAM" id="SSF47473">
    <property type="entry name" value="EF-hand"/>
    <property type="match status" value="1"/>
</dbReference>
<dbReference type="InterPro" id="IPR011992">
    <property type="entry name" value="EF-hand-dom_pair"/>
</dbReference>
<dbReference type="InterPro" id="IPR000169">
    <property type="entry name" value="Pept_cys_AS"/>
</dbReference>
<feature type="active site" evidence="7 8">
    <location>
        <position position="1332"/>
    </location>
</feature>
<dbReference type="InterPro" id="IPR002048">
    <property type="entry name" value="EF_hand_dom"/>
</dbReference>
<keyword evidence="6" id="KW-0809">Transit peptide</keyword>
<evidence type="ECO:0000256" key="8">
    <source>
        <dbReference type="PROSITE-ProRule" id="PRU00239"/>
    </source>
</evidence>
<dbReference type="InterPro" id="IPR002937">
    <property type="entry name" value="Amino_oxidase"/>
</dbReference>
<dbReference type="GO" id="GO:0006508">
    <property type="term" value="P:proteolysis"/>
    <property type="evidence" value="ECO:0007669"/>
    <property type="project" value="UniProtKB-KW"/>
</dbReference>
<dbReference type="InterPro" id="IPR011249">
    <property type="entry name" value="Metalloenz_LuxS/M16"/>
</dbReference>
<dbReference type="Pfam" id="PF05193">
    <property type="entry name" value="Peptidase_M16_C"/>
    <property type="match status" value="1"/>
</dbReference>
<dbReference type="Gene3D" id="3.50.50.60">
    <property type="entry name" value="FAD/NAD(P)-binding domain"/>
    <property type="match status" value="1"/>
</dbReference>
<dbReference type="Pfam" id="PF01593">
    <property type="entry name" value="Amino_oxidase"/>
    <property type="match status" value="1"/>
</dbReference>
<dbReference type="EMBL" id="CAUJNA010000424">
    <property type="protein sequence ID" value="CAJ1376853.1"/>
    <property type="molecule type" value="Genomic_DNA"/>
</dbReference>
<evidence type="ECO:0000256" key="3">
    <source>
        <dbReference type="ARBA" id="ARBA00022801"/>
    </source>
</evidence>
<dbReference type="PROSITE" id="PS00139">
    <property type="entry name" value="THIOL_PROTEASE_CYS"/>
    <property type="match status" value="1"/>
</dbReference>
<evidence type="ECO:0000256" key="6">
    <source>
        <dbReference type="ARBA" id="ARBA00022946"/>
    </source>
</evidence>
<dbReference type="InterPro" id="IPR007863">
    <property type="entry name" value="Peptidase_M16_C"/>
</dbReference>
<keyword evidence="13" id="KW-1185">Reference proteome</keyword>
<dbReference type="InterPro" id="IPR011765">
    <property type="entry name" value="Pept_M16_N"/>
</dbReference>
<dbReference type="InterPro" id="IPR038765">
    <property type="entry name" value="Papain-like_cys_pep_sf"/>
</dbReference>
<dbReference type="GO" id="GO:0016491">
    <property type="term" value="F:oxidoreductase activity"/>
    <property type="evidence" value="ECO:0007669"/>
    <property type="project" value="InterPro"/>
</dbReference>
<dbReference type="SUPFAM" id="SSF54373">
    <property type="entry name" value="FAD-linked reductases, C-terminal domain"/>
    <property type="match status" value="1"/>
</dbReference>
<keyword evidence="4 8" id="KW-0788">Thiol protease</keyword>
<accession>A0AA36HWW2</accession>
<dbReference type="Gene3D" id="1.10.238.10">
    <property type="entry name" value="EF-hand"/>
    <property type="match status" value="1"/>
</dbReference>
<dbReference type="GO" id="GO:0005509">
    <property type="term" value="F:calcium ion binding"/>
    <property type="evidence" value="ECO:0007669"/>
    <property type="project" value="InterPro"/>
</dbReference>
<dbReference type="InterPro" id="IPR001300">
    <property type="entry name" value="Peptidase_C2_calpain_cat"/>
</dbReference>
<proteinExistence type="inferred from homology"/>
<dbReference type="Pfam" id="PF13405">
    <property type="entry name" value="EF-hand_6"/>
    <property type="match status" value="1"/>
</dbReference>
<evidence type="ECO:0000256" key="4">
    <source>
        <dbReference type="ARBA" id="ARBA00022807"/>
    </source>
</evidence>
<evidence type="ECO:0000259" key="10">
    <source>
        <dbReference type="PROSITE" id="PS50203"/>
    </source>
</evidence>
<dbReference type="PROSITE" id="PS00018">
    <property type="entry name" value="EF_HAND_1"/>
    <property type="match status" value="1"/>
</dbReference>
<dbReference type="PANTHER" id="PTHR10183:SF379">
    <property type="entry name" value="CALPAIN-5"/>
    <property type="match status" value="1"/>
</dbReference>
<dbReference type="PROSITE" id="PS50222">
    <property type="entry name" value="EF_HAND_2"/>
    <property type="match status" value="1"/>
</dbReference>
<dbReference type="Pfam" id="PF00648">
    <property type="entry name" value="Peptidase_C2"/>
    <property type="match status" value="1"/>
</dbReference>
<dbReference type="InterPro" id="IPR022684">
    <property type="entry name" value="Calpain_cysteine_protease"/>
</dbReference>